<name>A0A1S0U503_LOALO</name>
<dbReference type="EMBL" id="JH712288">
    <property type="protein sequence ID" value="EFO25205.1"/>
    <property type="molecule type" value="Genomic_DNA"/>
</dbReference>
<dbReference type="InParanoid" id="A0A1S0U503"/>
<sequence>MVVWDHGKLNRAGKLSELRGACFLSSWRRLMRVCNVQSHKLISMVRHEQFGKRQEELTLYDWCNPHKGVLVLYLLLQVDCVDRKKCSVWLIGTSSTLCSFPSMVTLSNEINLAWKFYLLDFYT</sequence>
<protein>
    <submittedName>
        <fullName evidence="1">Uncharacterized protein</fullName>
    </submittedName>
</protein>
<accession>A0A1S0U503</accession>
<dbReference type="CTD" id="9940670"/>
<dbReference type="RefSeq" id="XP_003138870.1">
    <property type="nucleotide sequence ID" value="XM_003138822.1"/>
</dbReference>
<dbReference type="KEGG" id="loa:LOAG_03285"/>
<reference evidence="1" key="1">
    <citation type="submission" date="2012-04" db="EMBL/GenBank/DDBJ databases">
        <title>The Genome Sequence of Loa loa.</title>
        <authorList>
            <consortium name="The Broad Institute Genome Sequencing Platform"/>
            <consortium name="Broad Institute Genome Sequencing Center for Infectious Disease"/>
            <person name="Nutman T.B."/>
            <person name="Fink D.L."/>
            <person name="Russ C."/>
            <person name="Young S."/>
            <person name="Zeng Q."/>
            <person name="Gargeya S."/>
            <person name="Alvarado L."/>
            <person name="Berlin A."/>
            <person name="Chapman S.B."/>
            <person name="Chen Z."/>
            <person name="Freedman E."/>
            <person name="Gellesch M."/>
            <person name="Goldberg J."/>
            <person name="Griggs A."/>
            <person name="Gujja S."/>
            <person name="Heilman E.R."/>
            <person name="Heiman D."/>
            <person name="Howarth C."/>
            <person name="Mehta T."/>
            <person name="Neiman D."/>
            <person name="Pearson M."/>
            <person name="Roberts A."/>
            <person name="Saif S."/>
            <person name="Shea T."/>
            <person name="Shenoy N."/>
            <person name="Sisk P."/>
            <person name="Stolte C."/>
            <person name="Sykes S."/>
            <person name="White J."/>
            <person name="Yandava C."/>
            <person name="Haas B."/>
            <person name="Henn M.R."/>
            <person name="Nusbaum C."/>
            <person name="Birren B."/>
        </authorList>
    </citation>
    <scope>NUCLEOTIDE SEQUENCE [LARGE SCALE GENOMIC DNA]</scope>
</reference>
<proteinExistence type="predicted"/>
<dbReference type="AlphaFoldDB" id="A0A1S0U503"/>
<organism evidence="1">
    <name type="scientific">Loa loa</name>
    <name type="common">Eye worm</name>
    <name type="synonym">Filaria loa</name>
    <dbReference type="NCBI Taxonomy" id="7209"/>
    <lineage>
        <taxon>Eukaryota</taxon>
        <taxon>Metazoa</taxon>
        <taxon>Ecdysozoa</taxon>
        <taxon>Nematoda</taxon>
        <taxon>Chromadorea</taxon>
        <taxon>Rhabditida</taxon>
        <taxon>Spirurina</taxon>
        <taxon>Spiruromorpha</taxon>
        <taxon>Filarioidea</taxon>
        <taxon>Onchocercidae</taxon>
        <taxon>Loa</taxon>
    </lineage>
</organism>
<dbReference type="GeneID" id="9940670"/>
<gene>
    <name evidence="1" type="ORF">LOAG_03285</name>
</gene>
<evidence type="ECO:0000313" key="1">
    <source>
        <dbReference type="EMBL" id="EFO25205.1"/>
    </source>
</evidence>